<comment type="caution">
    <text evidence="5">The sequence shown here is derived from an EMBL/GenBank/DDBJ whole genome shotgun (WGS) entry which is preliminary data.</text>
</comment>
<keyword evidence="1 5" id="KW-0489">Methyltransferase</keyword>
<evidence type="ECO:0000256" key="1">
    <source>
        <dbReference type="ARBA" id="ARBA00022603"/>
    </source>
</evidence>
<keyword evidence="3" id="KW-0949">S-adenosyl-L-methionine</keyword>
<protein>
    <submittedName>
        <fullName evidence="5">Class I SAM-dependent methyltransferase</fullName>
    </submittedName>
</protein>
<name>A0ABV8LJZ3_9ACTN</name>
<feature type="domain" description="Methyltransferase" evidence="4">
    <location>
        <begin position="43"/>
        <end position="134"/>
    </location>
</feature>
<dbReference type="SUPFAM" id="SSF53335">
    <property type="entry name" value="S-adenosyl-L-methionine-dependent methyltransferases"/>
    <property type="match status" value="1"/>
</dbReference>
<dbReference type="PANTHER" id="PTHR43464:SF19">
    <property type="entry name" value="UBIQUINONE BIOSYNTHESIS O-METHYLTRANSFERASE, MITOCHONDRIAL"/>
    <property type="match status" value="1"/>
</dbReference>
<evidence type="ECO:0000256" key="3">
    <source>
        <dbReference type="ARBA" id="ARBA00022691"/>
    </source>
</evidence>
<dbReference type="EMBL" id="JBHSAY010000006">
    <property type="protein sequence ID" value="MFC4131134.1"/>
    <property type="molecule type" value="Genomic_DNA"/>
</dbReference>
<dbReference type="Gene3D" id="3.40.50.150">
    <property type="entry name" value="Vaccinia Virus protein VP39"/>
    <property type="match status" value="1"/>
</dbReference>
<dbReference type="Gene3D" id="2.20.130.10">
    <property type="entry name" value="CAC2371-like domains"/>
    <property type="match status" value="1"/>
</dbReference>
<reference evidence="6" key="1">
    <citation type="journal article" date="2019" name="Int. J. Syst. Evol. Microbiol.">
        <title>The Global Catalogue of Microorganisms (GCM) 10K type strain sequencing project: providing services to taxonomists for standard genome sequencing and annotation.</title>
        <authorList>
            <consortium name="The Broad Institute Genomics Platform"/>
            <consortium name="The Broad Institute Genome Sequencing Center for Infectious Disease"/>
            <person name="Wu L."/>
            <person name="Ma J."/>
        </authorList>
    </citation>
    <scope>NUCLEOTIDE SEQUENCE [LARGE SCALE GENOMIC DNA]</scope>
    <source>
        <strain evidence="6">CGMCC 4.7289</strain>
    </source>
</reference>
<keyword evidence="2" id="KW-0808">Transferase</keyword>
<gene>
    <name evidence="5" type="ORF">ACFOZ4_11020</name>
</gene>
<dbReference type="PANTHER" id="PTHR43464">
    <property type="entry name" value="METHYLTRANSFERASE"/>
    <property type="match status" value="1"/>
</dbReference>
<keyword evidence="6" id="KW-1185">Reference proteome</keyword>
<evidence type="ECO:0000259" key="4">
    <source>
        <dbReference type="Pfam" id="PF13649"/>
    </source>
</evidence>
<organism evidence="5 6">
    <name type="scientific">Hamadaea flava</name>
    <dbReference type="NCBI Taxonomy" id="1742688"/>
    <lineage>
        <taxon>Bacteria</taxon>
        <taxon>Bacillati</taxon>
        <taxon>Actinomycetota</taxon>
        <taxon>Actinomycetes</taxon>
        <taxon>Micromonosporales</taxon>
        <taxon>Micromonosporaceae</taxon>
        <taxon>Hamadaea</taxon>
    </lineage>
</organism>
<dbReference type="GO" id="GO:0032259">
    <property type="term" value="P:methylation"/>
    <property type="evidence" value="ECO:0007669"/>
    <property type="project" value="UniProtKB-KW"/>
</dbReference>
<dbReference type="Pfam" id="PF13649">
    <property type="entry name" value="Methyltransf_25"/>
    <property type="match status" value="1"/>
</dbReference>
<dbReference type="InterPro" id="IPR041698">
    <property type="entry name" value="Methyltransf_25"/>
</dbReference>
<dbReference type="Proteomes" id="UP001595816">
    <property type="component" value="Unassembled WGS sequence"/>
</dbReference>
<evidence type="ECO:0000313" key="5">
    <source>
        <dbReference type="EMBL" id="MFC4131134.1"/>
    </source>
</evidence>
<dbReference type="CDD" id="cd02440">
    <property type="entry name" value="AdoMet_MTases"/>
    <property type="match status" value="1"/>
</dbReference>
<sequence>MYDPDLAEIYDDLYQHGMGKDYGAEAGELAALLRAHHARIGDVLDVGCGTGLHLAAIRHQFPHVEGVEPAAAMRAAAQTRLPDVLIHDGDMTSFDLSRTFSAVLCLFSTIGYATTEDRLHTTVVRLAAHTEPGGVVVIEPWFTPEQWRDNRVSHTIAATDARTIIRMTRSTRDTEALSRMDMHYLVADHRTADPIRHFHDTHVMGLSTEEQYQQAMTAAGLTRITTFAGWQPGRPRLLGIRPQAESR</sequence>
<evidence type="ECO:0000313" key="6">
    <source>
        <dbReference type="Proteomes" id="UP001595816"/>
    </source>
</evidence>
<dbReference type="InterPro" id="IPR029063">
    <property type="entry name" value="SAM-dependent_MTases_sf"/>
</dbReference>
<dbReference type="RefSeq" id="WP_253754373.1">
    <property type="nucleotide sequence ID" value="NZ_JAMZDZ010000001.1"/>
</dbReference>
<dbReference type="GO" id="GO:0008168">
    <property type="term" value="F:methyltransferase activity"/>
    <property type="evidence" value="ECO:0007669"/>
    <property type="project" value="UniProtKB-KW"/>
</dbReference>
<proteinExistence type="predicted"/>
<evidence type="ECO:0000256" key="2">
    <source>
        <dbReference type="ARBA" id="ARBA00022679"/>
    </source>
</evidence>
<accession>A0ABV8LJZ3</accession>